<dbReference type="EMBL" id="GBRH01258084">
    <property type="protein sequence ID" value="JAD39811.1"/>
    <property type="molecule type" value="Transcribed_RNA"/>
</dbReference>
<sequence>MKCKLHQNSIFTATKRWF</sequence>
<organism evidence="1">
    <name type="scientific">Arundo donax</name>
    <name type="common">Giant reed</name>
    <name type="synonym">Donax arundinaceus</name>
    <dbReference type="NCBI Taxonomy" id="35708"/>
    <lineage>
        <taxon>Eukaryota</taxon>
        <taxon>Viridiplantae</taxon>
        <taxon>Streptophyta</taxon>
        <taxon>Embryophyta</taxon>
        <taxon>Tracheophyta</taxon>
        <taxon>Spermatophyta</taxon>
        <taxon>Magnoliopsida</taxon>
        <taxon>Liliopsida</taxon>
        <taxon>Poales</taxon>
        <taxon>Poaceae</taxon>
        <taxon>PACMAD clade</taxon>
        <taxon>Arundinoideae</taxon>
        <taxon>Arundineae</taxon>
        <taxon>Arundo</taxon>
    </lineage>
</organism>
<reference evidence="1" key="2">
    <citation type="journal article" date="2015" name="Data Brief">
        <title>Shoot transcriptome of the giant reed, Arundo donax.</title>
        <authorList>
            <person name="Barrero R.A."/>
            <person name="Guerrero F.D."/>
            <person name="Moolhuijzen P."/>
            <person name="Goolsby J.A."/>
            <person name="Tidwell J."/>
            <person name="Bellgard S.E."/>
            <person name="Bellgard M.I."/>
        </authorList>
    </citation>
    <scope>NUCLEOTIDE SEQUENCE</scope>
    <source>
        <tissue evidence="1">Shoot tissue taken approximately 20 cm above the soil surface</tissue>
    </source>
</reference>
<reference evidence="1" key="1">
    <citation type="submission" date="2014-09" db="EMBL/GenBank/DDBJ databases">
        <authorList>
            <person name="Magalhaes I.L.F."/>
            <person name="Oliveira U."/>
            <person name="Santos F.R."/>
            <person name="Vidigal T.H.D.A."/>
            <person name="Brescovit A.D."/>
            <person name="Santos A.J."/>
        </authorList>
    </citation>
    <scope>NUCLEOTIDE SEQUENCE</scope>
    <source>
        <tissue evidence="1">Shoot tissue taken approximately 20 cm above the soil surface</tissue>
    </source>
</reference>
<evidence type="ECO:0000313" key="1">
    <source>
        <dbReference type="EMBL" id="JAD39811.1"/>
    </source>
</evidence>
<name>A0A0A8ZLX6_ARUDO</name>
<protein>
    <submittedName>
        <fullName evidence="1">Uncharacterized protein</fullName>
    </submittedName>
</protein>
<accession>A0A0A8ZLX6</accession>
<dbReference type="AlphaFoldDB" id="A0A0A8ZLX6"/>
<proteinExistence type="predicted"/>